<feature type="chain" id="PRO_5039071994" evidence="2">
    <location>
        <begin position="27"/>
        <end position="637"/>
    </location>
</feature>
<gene>
    <name evidence="3" type="ORF">PMF13cell1_00544</name>
</gene>
<protein>
    <submittedName>
        <fullName evidence="3">Uncharacterized protein</fullName>
    </submittedName>
</protein>
<dbReference type="KEGG" id="bpro:PMF13cell1_00544"/>
<feature type="signal peptide" evidence="2">
    <location>
        <begin position="1"/>
        <end position="26"/>
    </location>
</feature>
<name>A0A4P6LTT8_9FIRM</name>
<reference evidence="3 4" key="1">
    <citation type="submission" date="2019-01" db="EMBL/GenBank/DDBJ databases">
        <title>PMF-metabolizing Aryl O-demethylase.</title>
        <authorList>
            <person name="Kim M."/>
        </authorList>
    </citation>
    <scope>NUCLEOTIDE SEQUENCE [LARGE SCALE GENOMIC DNA]</scope>
    <source>
        <strain evidence="3 4">PMF1</strain>
    </source>
</reference>
<feature type="compositionally biased region" description="Basic and acidic residues" evidence="1">
    <location>
        <begin position="373"/>
        <end position="433"/>
    </location>
</feature>
<proteinExistence type="predicted"/>
<keyword evidence="2" id="KW-0732">Signal</keyword>
<feature type="compositionally biased region" description="Polar residues" evidence="1">
    <location>
        <begin position="344"/>
        <end position="354"/>
    </location>
</feature>
<sequence length="637" mass="68602">MKRMSKKLFAALIAAICCTFIFPVSAYATDTEVPKGYVDPVKELGMRAGYDADIWELFERLEEIYLVPYEAMETSFAISLNRSENKRYHPVSGAPLIIKRGEVIPEYKLNISYGPVQYLTTKSNNVITAELSGEYVMKNIQFGTTKSYAVLHNVGGSYTITTDRTDGGGTLSTDSHDLLESIDYGDHYRLPEASYAAYIVFNDDDPSMLLLRCGGVITNSDGGVSDAVYVLFRVAGVKLAKAGAALQDENNEEAKKSRGTSWSIFDNDKNKSSDNPAGPLTTIIISILALLLSILFGNTGGFIPTVPVGTGGAPTPAPADSGLSRWLRFDGDGDIEVTDPVTGQRRTFVQNGDGTYTDPVSGATYTPEELSEQLEHRADNSDTIRQDEAQFEQNVREDRAHNQERSDESRQLEEDLQRERQERSRKEKIERIATDLGMSGASEDQVRAELERRMERDEEYRQKMNDYAQRRDTAVDVLEATVEMADYTMAAGEALVPGGKGVSAAYKGIKNIGSTMMEKGASWGSFTEGAIKGGTEAATTMMKGGIGKAGVSFGGTVAGEVAEAVNDGGDLTEALAEGAVKGTLNAASGAVGDAYGDMVGGTDALNKAAETAGKLGEVGFEKNITGNAADILRGKDK</sequence>
<dbReference type="AlphaFoldDB" id="A0A4P6LTT8"/>
<evidence type="ECO:0000256" key="2">
    <source>
        <dbReference type="SAM" id="SignalP"/>
    </source>
</evidence>
<evidence type="ECO:0000313" key="4">
    <source>
        <dbReference type="Proteomes" id="UP000289794"/>
    </source>
</evidence>
<organism evidence="3 4">
    <name type="scientific">Blautia producta</name>
    <dbReference type="NCBI Taxonomy" id="33035"/>
    <lineage>
        <taxon>Bacteria</taxon>
        <taxon>Bacillati</taxon>
        <taxon>Bacillota</taxon>
        <taxon>Clostridia</taxon>
        <taxon>Lachnospirales</taxon>
        <taxon>Lachnospiraceae</taxon>
        <taxon>Blautia</taxon>
    </lineage>
</organism>
<dbReference type="Proteomes" id="UP000289794">
    <property type="component" value="Chromosome"/>
</dbReference>
<dbReference type="RefSeq" id="WP_130179734.1">
    <property type="nucleotide sequence ID" value="NZ_CP035945.1"/>
</dbReference>
<feature type="region of interest" description="Disordered" evidence="1">
    <location>
        <begin position="248"/>
        <end position="273"/>
    </location>
</feature>
<evidence type="ECO:0000256" key="1">
    <source>
        <dbReference type="SAM" id="MobiDB-lite"/>
    </source>
</evidence>
<accession>A0A4P6LTT8</accession>
<feature type="region of interest" description="Disordered" evidence="1">
    <location>
        <begin position="334"/>
        <end position="450"/>
    </location>
</feature>
<evidence type="ECO:0000313" key="3">
    <source>
        <dbReference type="EMBL" id="QBE95045.1"/>
    </source>
</evidence>
<dbReference type="EMBL" id="CP035945">
    <property type="protein sequence ID" value="QBE95045.1"/>
    <property type="molecule type" value="Genomic_DNA"/>
</dbReference>